<name>A0A226BWR0_9FIRM</name>
<protein>
    <recommendedName>
        <fullName evidence="6">Peptidase S54 rhomboid domain-containing protein</fullName>
    </recommendedName>
</protein>
<dbReference type="GO" id="GO:0016020">
    <property type="term" value="C:membrane"/>
    <property type="evidence" value="ECO:0007669"/>
    <property type="project" value="UniProtKB-SubCell"/>
</dbReference>
<dbReference type="Gene3D" id="1.20.1540.10">
    <property type="entry name" value="Rhomboid-like"/>
    <property type="match status" value="1"/>
</dbReference>
<comment type="subcellular location">
    <subcellularLocation>
        <location evidence="1">Membrane</location>
        <topology evidence="1">Multi-pass membrane protein</topology>
    </subcellularLocation>
</comment>
<evidence type="ECO:0000256" key="3">
    <source>
        <dbReference type="ARBA" id="ARBA00022989"/>
    </source>
</evidence>
<dbReference type="GO" id="GO:0004252">
    <property type="term" value="F:serine-type endopeptidase activity"/>
    <property type="evidence" value="ECO:0007669"/>
    <property type="project" value="InterPro"/>
</dbReference>
<keyword evidence="8" id="KW-1185">Reference proteome</keyword>
<comment type="caution">
    <text evidence="7">The sequence shown here is derived from an EMBL/GenBank/DDBJ whole genome shotgun (WGS) entry which is preliminary data.</text>
</comment>
<proteinExistence type="predicted"/>
<feature type="transmembrane region" description="Helical" evidence="5">
    <location>
        <begin position="101"/>
        <end position="124"/>
    </location>
</feature>
<evidence type="ECO:0000313" key="7">
    <source>
        <dbReference type="EMBL" id="OWZ82744.1"/>
    </source>
</evidence>
<reference evidence="7 8" key="1">
    <citation type="submission" date="2017-06" db="EMBL/GenBank/DDBJ databases">
        <title>Draft Genome Sequence of Natranaerobius trueperi halophilic, alkalithermophilic bacteria from soda lakes.</title>
        <authorList>
            <person name="Zhao B."/>
        </authorList>
    </citation>
    <scope>NUCLEOTIDE SEQUENCE [LARGE SCALE GENOMIC DNA]</scope>
    <source>
        <strain evidence="7 8">DSM 18760</strain>
    </source>
</reference>
<gene>
    <name evidence="7" type="ORF">CDO51_12380</name>
</gene>
<evidence type="ECO:0000256" key="2">
    <source>
        <dbReference type="ARBA" id="ARBA00022692"/>
    </source>
</evidence>
<evidence type="ECO:0000256" key="4">
    <source>
        <dbReference type="ARBA" id="ARBA00023136"/>
    </source>
</evidence>
<keyword evidence="4 5" id="KW-0472">Membrane</keyword>
<organism evidence="7 8">
    <name type="scientific">Natranaerobius trueperi</name>
    <dbReference type="NCBI Taxonomy" id="759412"/>
    <lineage>
        <taxon>Bacteria</taxon>
        <taxon>Bacillati</taxon>
        <taxon>Bacillota</taxon>
        <taxon>Clostridia</taxon>
        <taxon>Natranaerobiales</taxon>
        <taxon>Natranaerobiaceae</taxon>
        <taxon>Natranaerobius</taxon>
    </lineage>
</organism>
<dbReference type="AlphaFoldDB" id="A0A226BWR0"/>
<dbReference type="InterPro" id="IPR035952">
    <property type="entry name" value="Rhomboid-like_sf"/>
</dbReference>
<dbReference type="SUPFAM" id="SSF144091">
    <property type="entry name" value="Rhomboid-like"/>
    <property type="match status" value="1"/>
</dbReference>
<feature type="transmembrane region" description="Helical" evidence="5">
    <location>
        <begin position="60"/>
        <end position="89"/>
    </location>
</feature>
<evidence type="ECO:0000256" key="1">
    <source>
        <dbReference type="ARBA" id="ARBA00004141"/>
    </source>
</evidence>
<evidence type="ECO:0000259" key="6">
    <source>
        <dbReference type="Pfam" id="PF01694"/>
    </source>
</evidence>
<dbReference type="EMBL" id="NIQC01000044">
    <property type="protein sequence ID" value="OWZ82744.1"/>
    <property type="molecule type" value="Genomic_DNA"/>
</dbReference>
<dbReference type="Pfam" id="PF01694">
    <property type="entry name" value="Rhomboid"/>
    <property type="match status" value="1"/>
</dbReference>
<dbReference type="Proteomes" id="UP000214588">
    <property type="component" value="Unassembled WGS sequence"/>
</dbReference>
<dbReference type="RefSeq" id="WP_089024539.1">
    <property type="nucleotide sequence ID" value="NZ_NIQC01000044.1"/>
</dbReference>
<accession>A0A226BWR0</accession>
<feature type="transmembrane region" description="Helical" evidence="5">
    <location>
        <begin position="130"/>
        <end position="151"/>
    </location>
</feature>
<dbReference type="OrthoDB" id="9778756at2"/>
<evidence type="ECO:0000313" key="8">
    <source>
        <dbReference type="Proteomes" id="UP000214588"/>
    </source>
</evidence>
<feature type="transmembrane region" description="Helical" evidence="5">
    <location>
        <begin position="21"/>
        <end position="38"/>
    </location>
</feature>
<keyword evidence="2 5" id="KW-0812">Transmembrane</keyword>
<keyword evidence="3 5" id="KW-1133">Transmembrane helix</keyword>
<feature type="domain" description="Peptidase S54 rhomboid" evidence="6">
    <location>
        <begin position="58"/>
        <end position="119"/>
    </location>
</feature>
<dbReference type="InterPro" id="IPR022764">
    <property type="entry name" value="Peptidase_S54_rhomboid_dom"/>
</dbReference>
<evidence type="ECO:0000256" key="5">
    <source>
        <dbReference type="SAM" id="Phobius"/>
    </source>
</evidence>
<sequence length="161" mass="18449">MINNWLNKLERKYRRFGIENLIGYIIGLNALVFVLNMVDPTGTIIGHLNLVPSQVLDGEFWRVVTFLFIPPRTSPLFVFIALYLYYIIGKSLEEEWGSFKFTLYYLLGAIGTVAASFISGGIATSQYLNLSLFLAFATIYPNFTLRLFFVFRKRQIAPTLI</sequence>